<protein>
    <submittedName>
        <fullName evidence="1">Uncharacterized protein</fullName>
    </submittedName>
</protein>
<evidence type="ECO:0000313" key="2">
    <source>
        <dbReference type="Proteomes" id="UP001597120"/>
    </source>
</evidence>
<dbReference type="EMBL" id="JBHTIU010000003">
    <property type="protein sequence ID" value="MFD0867864.1"/>
    <property type="molecule type" value="Genomic_DNA"/>
</dbReference>
<accession>A0ABW3D581</accession>
<name>A0ABW3D581_9BACL</name>
<proteinExistence type="predicted"/>
<reference evidence="2" key="1">
    <citation type="journal article" date="2019" name="Int. J. Syst. Evol. Microbiol.">
        <title>The Global Catalogue of Microorganisms (GCM) 10K type strain sequencing project: providing services to taxonomists for standard genome sequencing and annotation.</title>
        <authorList>
            <consortium name="The Broad Institute Genomics Platform"/>
            <consortium name="The Broad Institute Genome Sequencing Center for Infectious Disease"/>
            <person name="Wu L."/>
            <person name="Ma J."/>
        </authorList>
    </citation>
    <scope>NUCLEOTIDE SEQUENCE [LARGE SCALE GENOMIC DNA]</scope>
    <source>
        <strain evidence="2">CCUG 57263</strain>
    </source>
</reference>
<evidence type="ECO:0000313" key="1">
    <source>
        <dbReference type="EMBL" id="MFD0867864.1"/>
    </source>
</evidence>
<dbReference type="Proteomes" id="UP001597120">
    <property type="component" value="Unassembled WGS sequence"/>
</dbReference>
<comment type="caution">
    <text evidence="1">The sequence shown here is derived from an EMBL/GenBank/DDBJ whole genome shotgun (WGS) entry which is preliminary data.</text>
</comment>
<keyword evidence="2" id="KW-1185">Reference proteome</keyword>
<dbReference type="RefSeq" id="WP_186328478.1">
    <property type="nucleotide sequence ID" value="NZ_JBHTIU010000003.1"/>
</dbReference>
<gene>
    <name evidence="1" type="ORF">ACFQ03_01705</name>
</gene>
<sequence>MDSQIKREIIIRALKEGIINDPSWQERFDEPMPAWAILEIALNLLDKIDPPSIGYD</sequence>
<organism evidence="1 2">
    <name type="scientific">Paenibacillus residui</name>
    <dbReference type="NCBI Taxonomy" id="629724"/>
    <lineage>
        <taxon>Bacteria</taxon>
        <taxon>Bacillati</taxon>
        <taxon>Bacillota</taxon>
        <taxon>Bacilli</taxon>
        <taxon>Bacillales</taxon>
        <taxon>Paenibacillaceae</taxon>
        <taxon>Paenibacillus</taxon>
    </lineage>
</organism>